<gene>
    <name evidence="2" type="ORF">M9458_048021</name>
</gene>
<name>A0ABD0N515_CIRMR</name>
<evidence type="ECO:0008006" key="4">
    <source>
        <dbReference type="Google" id="ProtNLM"/>
    </source>
</evidence>
<comment type="caution">
    <text evidence="2">The sequence shown here is derived from an EMBL/GenBank/DDBJ whole genome shotgun (WGS) entry which is preliminary data.</text>
</comment>
<sequence length="130" mass="14361">IRMDWVTYNLEVGDSKLIDLLVACGEPFPLKDADGNEILGGLDSSVMFPSTWDDCHTPSREGTSSTFMTKSDDFGENEEECDGEEGRSPSRSLASTKKLFSVFLKPHEGNVSDYPYCITPQQTVGYGNLH</sequence>
<proteinExistence type="predicted"/>
<evidence type="ECO:0000313" key="2">
    <source>
        <dbReference type="EMBL" id="KAL0156775.1"/>
    </source>
</evidence>
<dbReference type="PANTHER" id="PTHR46348:SF1">
    <property type="entry name" value="DELETED IN LUNG AND ESOPHAGEAL CANCER PROTEIN 1"/>
    <property type="match status" value="1"/>
</dbReference>
<feature type="region of interest" description="Disordered" evidence="1">
    <location>
        <begin position="55"/>
        <end position="93"/>
    </location>
</feature>
<feature type="compositionally biased region" description="Acidic residues" evidence="1">
    <location>
        <begin position="74"/>
        <end position="83"/>
    </location>
</feature>
<accession>A0ABD0N515</accession>
<protein>
    <recommendedName>
        <fullName evidence="4">Growth hormone receptor</fullName>
    </recommendedName>
</protein>
<feature type="non-terminal residue" evidence="2">
    <location>
        <position position="1"/>
    </location>
</feature>
<organism evidence="2 3">
    <name type="scientific">Cirrhinus mrigala</name>
    <name type="common">Mrigala</name>
    <dbReference type="NCBI Taxonomy" id="683832"/>
    <lineage>
        <taxon>Eukaryota</taxon>
        <taxon>Metazoa</taxon>
        <taxon>Chordata</taxon>
        <taxon>Craniata</taxon>
        <taxon>Vertebrata</taxon>
        <taxon>Euteleostomi</taxon>
        <taxon>Actinopterygii</taxon>
        <taxon>Neopterygii</taxon>
        <taxon>Teleostei</taxon>
        <taxon>Ostariophysi</taxon>
        <taxon>Cypriniformes</taxon>
        <taxon>Cyprinidae</taxon>
        <taxon>Labeoninae</taxon>
        <taxon>Labeonini</taxon>
        <taxon>Cirrhinus</taxon>
    </lineage>
</organism>
<reference evidence="2 3" key="1">
    <citation type="submission" date="2024-05" db="EMBL/GenBank/DDBJ databases">
        <title>Genome sequencing and assembly of Indian major carp, Cirrhinus mrigala (Hamilton, 1822).</title>
        <authorList>
            <person name="Mohindra V."/>
            <person name="Chowdhury L.M."/>
            <person name="Lal K."/>
            <person name="Jena J.K."/>
        </authorList>
    </citation>
    <scope>NUCLEOTIDE SEQUENCE [LARGE SCALE GENOMIC DNA]</scope>
    <source>
        <strain evidence="2">CM1030</strain>
        <tissue evidence="2">Blood</tissue>
    </source>
</reference>
<dbReference type="InterPro" id="IPR033304">
    <property type="entry name" value="DLEC1"/>
</dbReference>
<evidence type="ECO:0000256" key="1">
    <source>
        <dbReference type="SAM" id="MobiDB-lite"/>
    </source>
</evidence>
<dbReference type="EMBL" id="JAMKFB020000024">
    <property type="protein sequence ID" value="KAL0156775.1"/>
    <property type="molecule type" value="Genomic_DNA"/>
</dbReference>
<feature type="compositionally biased region" description="Polar residues" evidence="1">
    <location>
        <begin position="60"/>
        <end position="69"/>
    </location>
</feature>
<evidence type="ECO:0000313" key="3">
    <source>
        <dbReference type="Proteomes" id="UP001529510"/>
    </source>
</evidence>
<dbReference type="Proteomes" id="UP001529510">
    <property type="component" value="Unassembled WGS sequence"/>
</dbReference>
<keyword evidence="3" id="KW-1185">Reference proteome</keyword>
<dbReference type="AlphaFoldDB" id="A0ABD0N515"/>
<dbReference type="PANTHER" id="PTHR46348">
    <property type="entry name" value="DELETED IN LUNG AND ESOPHAGEAL CANCER PROTEIN 1"/>
    <property type="match status" value="1"/>
</dbReference>